<accession>A0ABX6NCD6</accession>
<dbReference type="InterPro" id="IPR013381">
    <property type="entry name" value="CRISPR-assoc_prot_Cse1"/>
</dbReference>
<sequence length="525" mass="58261">MSLNLVRDRWLPAVLASGRVERIAPWELTRADDPPLDLAPPRHDFRLALLEFLIGLVQTACPPKNVTKREQWYDAPPSLETLRQAMEPYARFFELLGERPLFQQDLTLDPEAHAKSAIPIGALLINYPGDSSLDFFVRRDIETMCPSCAAMALQTMQAFAPSGGRGNRTSLRGGGPLSTIVLVENLWQTVWANVLPLNARDVEPAPTAEGLPGAVFPWAAPTRTSENGKVFRRADGHFLHHYWGMPRRYLLLPVEDHARCDLCGDEAEVVFHQLIRRPHGYNYGEDWMHPLTPYRRQSADKPWFSGKGTSYATAYTNWLPLVYGDSNGLAEPARCVQAAREDSADIANEYGLLAGGYDMKSAKCRGWCEGSFPILPLDGEVVQDFRTEVETLVKAAGMVRDNLTKAIRTAVVHTSNPARSKAFGSSFFADLSASFWADTRAAFFVAARELAEVVKAVASDAKVKQGWARALRDEADTLFMRVAGPELTHPDHARRASKAFNEMRKLNQGVYKNHLGGTITAKEAA</sequence>
<evidence type="ECO:0000313" key="1">
    <source>
        <dbReference type="EMBL" id="QJT08016.1"/>
    </source>
</evidence>
<protein>
    <submittedName>
        <fullName evidence="1">Type I-E CRISPR-associated protein Cse1/CasA</fullName>
    </submittedName>
</protein>
<organism evidence="1 2">
    <name type="scientific">Oceanidesulfovibrio marinus</name>
    <dbReference type="NCBI Taxonomy" id="370038"/>
    <lineage>
        <taxon>Bacteria</taxon>
        <taxon>Pseudomonadati</taxon>
        <taxon>Thermodesulfobacteriota</taxon>
        <taxon>Desulfovibrionia</taxon>
        <taxon>Desulfovibrionales</taxon>
        <taxon>Desulfovibrionaceae</taxon>
        <taxon>Oceanidesulfovibrio</taxon>
    </lineage>
</organism>
<evidence type="ECO:0000313" key="2">
    <source>
        <dbReference type="Proteomes" id="UP000503251"/>
    </source>
</evidence>
<name>A0ABX6NCD6_9BACT</name>
<proteinExistence type="predicted"/>
<gene>
    <name evidence="1" type="primary">casA</name>
    <name evidence="1" type="ORF">E8L03_03325</name>
</gene>
<dbReference type="Pfam" id="PF09481">
    <property type="entry name" value="CRISPR_Cse1"/>
    <property type="match status" value="1"/>
</dbReference>
<reference evidence="1 2" key="1">
    <citation type="submission" date="2019-04" db="EMBL/GenBank/DDBJ databases">
        <title>Isolation and culture of sulfate reducing bacteria from the cold seep of the South China Sea.</title>
        <authorList>
            <person name="Sun C."/>
            <person name="Liu R."/>
        </authorList>
    </citation>
    <scope>NUCLEOTIDE SEQUENCE [LARGE SCALE GENOMIC DNA]</scope>
    <source>
        <strain evidence="1 2">CS1</strain>
    </source>
</reference>
<dbReference type="Proteomes" id="UP000503251">
    <property type="component" value="Chromosome"/>
</dbReference>
<dbReference type="EMBL" id="CP039543">
    <property type="protein sequence ID" value="QJT08016.1"/>
    <property type="molecule type" value="Genomic_DNA"/>
</dbReference>
<dbReference type="CDD" id="cd09729">
    <property type="entry name" value="Cse1_I-E"/>
    <property type="match status" value="1"/>
</dbReference>
<dbReference type="NCBIfam" id="TIGR02547">
    <property type="entry name" value="casA_cse1"/>
    <property type="match status" value="1"/>
</dbReference>
<dbReference type="RefSeq" id="WP_171266572.1">
    <property type="nucleotide sequence ID" value="NZ_CP039543.1"/>
</dbReference>
<keyword evidence="2" id="KW-1185">Reference proteome</keyword>